<dbReference type="Proteomes" id="UP000295371">
    <property type="component" value="Unassembled WGS sequence"/>
</dbReference>
<reference evidence="3 4" key="1">
    <citation type="submission" date="2019-03" db="EMBL/GenBank/DDBJ databases">
        <title>Genomic Encyclopedia of Archaeal and Bacterial Type Strains, Phase II (KMG-II): from individual species to whole genera.</title>
        <authorList>
            <person name="Goeker M."/>
        </authorList>
    </citation>
    <scope>NUCLEOTIDE SEQUENCE [LARGE SCALE GENOMIC DNA]</scope>
    <source>
        <strain evidence="3 4">DSM 24323</strain>
    </source>
</reference>
<dbReference type="Pfam" id="PF00005">
    <property type="entry name" value="ABC_tran"/>
    <property type="match status" value="1"/>
</dbReference>
<proteinExistence type="predicted"/>
<keyword evidence="4" id="KW-1185">Reference proteome</keyword>
<name>A0A4R7JCB3_9ACTN</name>
<gene>
    <name evidence="3" type="ORF">CLV29_1996</name>
</gene>
<protein>
    <submittedName>
        <fullName evidence="3">ABC transporter family protein</fullName>
    </submittedName>
</protein>
<dbReference type="AlphaFoldDB" id="A0A4R7JCB3"/>
<evidence type="ECO:0000313" key="3">
    <source>
        <dbReference type="EMBL" id="TDT34337.1"/>
    </source>
</evidence>
<feature type="compositionally biased region" description="Basic and acidic residues" evidence="1">
    <location>
        <begin position="1"/>
        <end position="17"/>
    </location>
</feature>
<dbReference type="Gene3D" id="3.40.50.300">
    <property type="entry name" value="P-loop containing nucleotide triphosphate hydrolases"/>
    <property type="match status" value="1"/>
</dbReference>
<feature type="domain" description="ABC transporter" evidence="2">
    <location>
        <begin position="97"/>
        <end position="270"/>
    </location>
</feature>
<dbReference type="RefSeq" id="WP_133754725.1">
    <property type="nucleotide sequence ID" value="NZ_SOAW01000001.1"/>
</dbReference>
<dbReference type="InterPro" id="IPR027417">
    <property type="entry name" value="P-loop_NTPase"/>
</dbReference>
<dbReference type="GO" id="GO:0005524">
    <property type="term" value="F:ATP binding"/>
    <property type="evidence" value="ECO:0007669"/>
    <property type="project" value="InterPro"/>
</dbReference>
<feature type="compositionally biased region" description="Low complexity" evidence="1">
    <location>
        <begin position="21"/>
        <end position="50"/>
    </location>
</feature>
<sequence>MNRSRRADGSRSDRELTEELLGGPDRPAAPAAGPATPEHAAPEHALAGADPYDDGPLNPARRVSTEPEGEGDDRSARPVVEVSDWTMTVKKQPVFGGVDLVVGEGGMGLIRGPGGSGKTALLLSLAGRMQVSDGTGQVCGDDLRKHPGRVRKHVALANVGGITDLEDNFTVAQHIAERLIMVQPWYKPPFVSRKSVRAAAERIRHAFTEAGELLDARPDEARLGSDDARRADFLSDLEEQTFVGDLSPLQQFFLQIGLAMLEAAPVLAVDNLDLLRQGVDRERAWAGLCLVQRLRDERRDRGPLTLLVTCEDDSELGSTLTALGPELAATEIERVTL</sequence>
<dbReference type="GO" id="GO:0016887">
    <property type="term" value="F:ATP hydrolysis activity"/>
    <property type="evidence" value="ECO:0007669"/>
    <property type="project" value="InterPro"/>
</dbReference>
<accession>A0A4R7JCB3</accession>
<dbReference type="SUPFAM" id="SSF52540">
    <property type="entry name" value="P-loop containing nucleoside triphosphate hydrolases"/>
    <property type="match status" value="1"/>
</dbReference>
<dbReference type="OrthoDB" id="3724551at2"/>
<evidence type="ECO:0000259" key="2">
    <source>
        <dbReference type="Pfam" id="PF00005"/>
    </source>
</evidence>
<comment type="caution">
    <text evidence="3">The sequence shown here is derived from an EMBL/GenBank/DDBJ whole genome shotgun (WGS) entry which is preliminary data.</text>
</comment>
<evidence type="ECO:0000313" key="4">
    <source>
        <dbReference type="Proteomes" id="UP000295371"/>
    </source>
</evidence>
<organism evidence="3 4">
    <name type="scientific">Naumannella halotolerans</name>
    <dbReference type="NCBI Taxonomy" id="993414"/>
    <lineage>
        <taxon>Bacteria</taxon>
        <taxon>Bacillati</taxon>
        <taxon>Actinomycetota</taxon>
        <taxon>Actinomycetes</taxon>
        <taxon>Propionibacteriales</taxon>
        <taxon>Propionibacteriaceae</taxon>
        <taxon>Naumannella</taxon>
    </lineage>
</organism>
<dbReference type="InterPro" id="IPR003439">
    <property type="entry name" value="ABC_transporter-like_ATP-bd"/>
</dbReference>
<dbReference type="EMBL" id="SOAW01000001">
    <property type="protein sequence ID" value="TDT34337.1"/>
    <property type="molecule type" value="Genomic_DNA"/>
</dbReference>
<evidence type="ECO:0000256" key="1">
    <source>
        <dbReference type="SAM" id="MobiDB-lite"/>
    </source>
</evidence>
<feature type="region of interest" description="Disordered" evidence="1">
    <location>
        <begin position="1"/>
        <end position="79"/>
    </location>
</feature>